<evidence type="ECO:0000313" key="2">
    <source>
        <dbReference type="EMBL" id="MFC3883099.1"/>
    </source>
</evidence>
<reference evidence="3" key="1">
    <citation type="journal article" date="2019" name="Int. J. Syst. Evol. Microbiol.">
        <title>The Global Catalogue of Microorganisms (GCM) 10K type strain sequencing project: providing services to taxonomists for standard genome sequencing and annotation.</title>
        <authorList>
            <consortium name="The Broad Institute Genomics Platform"/>
            <consortium name="The Broad Institute Genome Sequencing Center for Infectious Disease"/>
            <person name="Wu L."/>
            <person name="Ma J."/>
        </authorList>
    </citation>
    <scope>NUCLEOTIDE SEQUENCE [LARGE SCALE GENOMIC DNA]</scope>
    <source>
        <strain evidence="3">CCUG 61889</strain>
    </source>
</reference>
<sequence length="63" mass="7414">MRKRFNSYKFQKWTRNATAVCAQFIIPLTIFQAVRTIFFPTTFDVLLLTLLVILAAAIYLEWV</sequence>
<dbReference type="Proteomes" id="UP001595752">
    <property type="component" value="Unassembled WGS sequence"/>
</dbReference>
<comment type="caution">
    <text evidence="2">The sequence shown here is derived from an EMBL/GenBank/DDBJ whole genome shotgun (WGS) entry which is preliminary data.</text>
</comment>
<keyword evidence="1" id="KW-1133">Transmembrane helix</keyword>
<evidence type="ECO:0000313" key="3">
    <source>
        <dbReference type="Proteomes" id="UP001595752"/>
    </source>
</evidence>
<protein>
    <submittedName>
        <fullName evidence="2">Uncharacterized protein</fullName>
    </submittedName>
</protein>
<keyword evidence="1" id="KW-0812">Transmembrane</keyword>
<evidence type="ECO:0000256" key="1">
    <source>
        <dbReference type="SAM" id="Phobius"/>
    </source>
</evidence>
<organism evidence="2 3">
    <name type="scientific">Bacillus songklensis</name>
    <dbReference type="NCBI Taxonomy" id="1069116"/>
    <lineage>
        <taxon>Bacteria</taxon>
        <taxon>Bacillati</taxon>
        <taxon>Bacillota</taxon>
        <taxon>Bacilli</taxon>
        <taxon>Bacillales</taxon>
        <taxon>Bacillaceae</taxon>
        <taxon>Bacillus</taxon>
    </lineage>
</organism>
<dbReference type="EMBL" id="JBHRZT010000020">
    <property type="protein sequence ID" value="MFC3883099.1"/>
    <property type="molecule type" value="Genomic_DNA"/>
</dbReference>
<gene>
    <name evidence="2" type="ORF">ACFOU2_06060</name>
</gene>
<keyword evidence="1" id="KW-0472">Membrane</keyword>
<accession>A0ABV8B0F0</accession>
<name>A0ABV8B0F0_9BACI</name>
<keyword evidence="3" id="KW-1185">Reference proteome</keyword>
<dbReference type="RefSeq" id="WP_377913166.1">
    <property type="nucleotide sequence ID" value="NZ_JBHRZT010000020.1"/>
</dbReference>
<feature type="transmembrane region" description="Helical" evidence="1">
    <location>
        <begin position="43"/>
        <end position="62"/>
    </location>
</feature>
<proteinExistence type="predicted"/>